<feature type="chain" id="PRO_5007181565" evidence="1">
    <location>
        <begin position="27"/>
        <end position="232"/>
    </location>
</feature>
<dbReference type="RefSeq" id="WP_002402115.1">
    <property type="nucleotide sequence ID" value="NZ_GL454441.1"/>
</dbReference>
<sequence length="232" mass="25926">MKKFFVCSIVAISLMGGIGVPSVALATSNVEINEVEQNKEKEKVTNEFLAMQDQITSVLTIENGHYVYDKETVKSIVNGFNFDELNEKTGISYTTETFYNEAISNIDSTEIVNKRMKRNANRYNRNDYESGWNYGRAWMDTKKTNEEIDRLNSASQAINLGTMPIIALEAAGLGPIGTVIAAGIGIGIVYDTWYFSNVATNLGKKNNGTGTVLEINRFTTQYSCWSQDEYKK</sequence>
<evidence type="ECO:0000256" key="1">
    <source>
        <dbReference type="SAM" id="SignalP"/>
    </source>
</evidence>
<protein>
    <submittedName>
        <fullName evidence="2">Uncharacterized protein</fullName>
    </submittedName>
</protein>
<comment type="caution">
    <text evidence="2">The sequence shown here is derived from an EMBL/GenBank/DDBJ whole genome shotgun (WGS) entry which is preliminary data.</text>
</comment>
<name>A0A125W6E4_ENTFL</name>
<reference evidence="2 3" key="1">
    <citation type="submission" date="2010-07" db="EMBL/GenBank/DDBJ databases">
        <authorList>
            <person name="Sid Ahmed O."/>
        </authorList>
    </citation>
    <scope>NUCLEOTIDE SEQUENCE [LARGE SCALE GENOMIC DNA]</scope>
    <source>
        <strain evidence="2 3">TX4248</strain>
    </source>
</reference>
<dbReference type="EMBL" id="AEBR01000040">
    <property type="protein sequence ID" value="EFM82925.1"/>
    <property type="molecule type" value="Genomic_DNA"/>
</dbReference>
<organism evidence="2 3">
    <name type="scientific">Enterococcus faecalis TX4248</name>
    <dbReference type="NCBI Taxonomy" id="749495"/>
    <lineage>
        <taxon>Bacteria</taxon>
        <taxon>Bacillati</taxon>
        <taxon>Bacillota</taxon>
        <taxon>Bacilli</taxon>
        <taxon>Lactobacillales</taxon>
        <taxon>Enterococcaceae</taxon>
        <taxon>Enterococcus</taxon>
    </lineage>
</organism>
<evidence type="ECO:0000313" key="3">
    <source>
        <dbReference type="Proteomes" id="UP000004846"/>
    </source>
</evidence>
<keyword evidence="1" id="KW-0732">Signal</keyword>
<evidence type="ECO:0000313" key="2">
    <source>
        <dbReference type="EMBL" id="EFM82925.1"/>
    </source>
</evidence>
<dbReference type="Proteomes" id="UP000004846">
    <property type="component" value="Unassembled WGS sequence"/>
</dbReference>
<dbReference type="AlphaFoldDB" id="A0A125W6E4"/>
<feature type="signal peptide" evidence="1">
    <location>
        <begin position="1"/>
        <end position="26"/>
    </location>
</feature>
<gene>
    <name evidence="2" type="ORF">HMPREF9498_01395</name>
</gene>
<dbReference type="HOGENOM" id="CLU_1193312_0_0_9"/>
<proteinExistence type="predicted"/>
<accession>A0A125W6E4</accession>